<dbReference type="EMBL" id="JACGWJ010000199">
    <property type="protein sequence ID" value="KAL0294287.1"/>
    <property type="molecule type" value="Genomic_DNA"/>
</dbReference>
<dbReference type="InterPro" id="IPR036691">
    <property type="entry name" value="Endo/exonu/phosph_ase_sf"/>
</dbReference>
<dbReference type="AlphaFoldDB" id="A0AAW2JIP1"/>
<proteinExistence type="predicted"/>
<comment type="caution">
    <text evidence="1">The sequence shown here is derived from an EMBL/GenBank/DDBJ whole genome shotgun (WGS) entry which is preliminary data.</text>
</comment>
<organism evidence="1">
    <name type="scientific">Sesamum radiatum</name>
    <name type="common">Black benniseed</name>
    <dbReference type="NCBI Taxonomy" id="300843"/>
    <lineage>
        <taxon>Eukaryota</taxon>
        <taxon>Viridiplantae</taxon>
        <taxon>Streptophyta</taxon>
        <taxon>Embryophyta</taxon>
        <taxon>Tracheophyta</taxon>
        <taxon>Spermatophyta</taxon>
        <taxon>Magnoliopsida</taxon>
        <taxon>eudicotyledons</taxon>
        <taxon>Gunneridae</taxon>
        <taxon>Pentapetalae</taxon>
        <taxon>asterids</taxon>
        <taxon>lamiids</taxon>
        <taxon>Lamiales</taxon>
        <taxon>Pedaliaceae</taxon>
        <taxon>Sesamum</taxon>
    </lineage>
</organism>
<reference evidence="1" key="1">
    <citation type="submission" date="2020-06" db="EMBL/GenBank/DDBJ databases">
        <authorList>
            <person name="Li T."/>
            <person name="Hu X."/>
            <person name="Zhang T."/>
            <person name="Song X."/>
            <person name="Zhang H."/>
            <person name="Dai N."/>
            <person name="Sheng W."/>
            <person name="Hou X."/>
            <person name="Wei L."/>
        </authorList>
    </citation>
    <scope>NUCLEOTIDE SEQUENCE</scope>
    <source>
        <strain evidence="1">G02</strain>
        <tissue evidence="1">Leaf</tissue>
    </source>
</reference>
<sequence length="143" mass="16434">MSFLVWNYQGLGNPWIVKGLRDLIPVNSPLLVFLVGTKCSLSQIETLKRRLDLFGCCVEPRGRSGGLMLLWQKSIEVQLQSFSSFHIDVSIRLDESLGWWRFSRVYGEPDKGKRVGFWNLIVGYILNRLDLGYVPETIMNLLN</sequence>
<dbReference type="SUPFAM" id="SSF56219">
    <property type="entry name" value="DNase I-like"/>
    <property type="match status" value="1"/>
</dbReference>
<gene>
    <name evidence="1" type="ORF">Sradi_6894900</name>
</gene>
<dbReference type="PANTHER" id="PTHR35218:SF9">
    <property type="entry name" value="ENDONUCLEASE_EXONUCLEASE_PHOSPHATASE DOMAIN-CONTAINING PROTEIN"/>
    <property type="match status" value="1"/>
</dbReference>
<dbReference type="PANTHER" id="PTHR35218">
    <property type="entry name" value="RNASE H DOMAIN-CONTAINING PROTEIN"/>
    <property type="match status" value="1"/>
</dbReference>
<name>A0AAW2JIP1_SESRA</name>
<accession>A0AAW2JIP1</accession>
<protein>
    <submittedName>
        <fullName evidence="1">Uncharacterized protein</fullName>
    </submittedName>
</protein>
<reference evidence="1" key="2">
    <citation type="journal article" date="2024" name="Plant">
        <title>Genomic evolution and insights into agronomic trait innovations of Sesamum species.</title>
        <authorList>
            <person name="Miao H."/>
            <person name="Wang L."/>
            <person name="Qu L."/>
            <person name="Liu H."/>
            <person name="Sun Y."/>
            <person name="Le M."/>
            <person name="Wang Q."/>
            <person name="Wei S."/>
            <person name="Zheng Y."/>
            <person name="Lin W."/>
            <person name="Duan Y."/>
            <person name="Cao H."/>
            <person name="Xiong S."/>
            <person name="Wang X."/>
            <person name="Wei L."/>
            <person name="Li C."/>
            <person name="Ma Q."/>
            <person name="Ju M."/>
            <person name="Zhao R."/>
            <person name="Li G."/>
            <person name="Mu C."/>
            <person name="Tian Q."/>
            <person name="Mei H."/>
            <person name="Zhang T."/>
            <person name="Gao T."/>
            <person name="Zhang H."/>
        </authorList>
    </citation>
    <scope>NUCLEOTIDE SEQUENCE</scope>
    <source>
        <strain evidence="1">G02</strain>
    </source>
</reference>
<dbReference type="Gene3D" id="3.60.10.10">
    <property type="entry name" value="Endonuclease/exonuclease/phosphatase"/>
    <property type="match status" value="1"/>
</dbReference>
<evidence type="ECO:0000313" key="1">
    <source>
        <dbReference type="EMBL" id="KAL0294287.1"/>
    </source>
</evidence>